<reference evidence="3" key="1">
    <citation type="submission" date="2021-03" db="EMBL/GenBank/DDBJ databases">
        <title>Draft genome sequence of rust myrtle Austropuccinia psidii MF-1, a brazilian biotype.</title>
        <authorList>
            <person name="Quecine M.C."/>
            <person name="Pachon D.M.R."/>
            <person name="Bonatelli M.L."/>
            <person name="Correr F.H."/>
            <person name="Franceschini L.M."/>
            <person name="Leite T.F."/>
            <person name="Margarido G.R.A."/>
            <person name="Almeida C.A."/>
            <person name="Ferrarezi J.A."/>
            <person name="Labate C.A."/>
        </authorList>
    </citation>
    <scope>NUCLEOTIDE SEQUENCE</scope>
    <source>
        <strain evidence="3">MF-1</strain>
    </source>
</reference>
<dbReference type="GO" id="GO:0005634">
    <property type="term" value="C:nucleus"/>
    <property type="evidence" value="ECO:0007669"/>
    <property type="project" value="UniProtKB-ARBA"/>
</dbReference>
<dbReference type="AlphaFoldDB" id="A0A9Q3BLU3"/>
<dbReference type="Gene3D" id="3.30.420.10">
    <property type="entry name" value="Ribonuclease H-like superfamily/Ribonuclease H"/>
    <property type="match status" value="1"/>
</dbReference>
<dbReference type="GO" id="GO:0015074">
    <property type="term" value="P:DNA integration"/>
    <property type="evidence" value="ECO:0007669"/>
    <property type="project" value="InterPro"/>
</dbReference>
<feature type="domain" description="Integrase catalytic" evidence="2">
    <location>
        <begin position="1"/>
        <end position="124"/>
    </location>
</feature>
<dbReference type="GO" id="GO:0003723">
    <property type="term" value="F:RNA binding"/>
    <property type="evidence" value="ECO:0007669"/>
    <property type="project" value="UniProtKB-KW"/>
</dbReference>
<dbReference type="Proteomes" id="UP000765509">
    <property type="component" value="Unassembled WGS sequence"/>
</dbReference>
<evidence type="ECO:0000313" key="3">
    <source>
        <dbReference type="EMBL" id="MBW0467677.1"/>
    </source>
</evidence>
<gene>
    <name evidence="3" type="ORF">O181_007392</name>
</gene>
<dbReference type="EMBL" id="AVOT02001646">
    <property type="protein sequence ID" value="MBW0467677.1"/>
    <property type="molecule type" value="Genomic_DNA"/>
</dbReference>
<dbReference type="PROSITE" id="PS50994">
    <property type="entry name" value="INTEGRASE"/>
    <property type="match status" value="1"/>
</dbReference>
<proteinExistence type="predicted"/>
<comment type="caution">
    <text evidence="3">The sequence shown here is derived from an EMBL/GenBank/DDBJ whole genome shotgun (WGS) entry which is preliminary data.</text>
</comment>
<keyword evidence="4" id="KW-1185">Reference proteome</keyword>
<accession>A0A9Q3BLU3</accession>
<dbReference type="InterPro" id="IPR001584">
    <property type="entry name" value="Integrase_cat-core"/>
</dbReference>
<protein>
    <recommendedName>
        <fullName evidence="2">Integrase catalytic domain-containing protein</fullName>
    </recommendedName>
</protein>
<dbReference type="InterPro" id="IPR036397">
    <property type="entry name" value="RNaseH_sf"/>
</dbReference>
<name>A0A9Q3BLU3_9BASI</name>
<dbReference type="InterPro" id="IPR012337">
    <property type="entry name" value="RNaseH-like_sf"/>
</dbReference>
<keyword evidence="1" id="KW-0694">RNA-binding</keyword>
<dbReference type="InterPro" id="IPR050951">
    <property type="entry name" value="Retrovirus_Pol_polyprotein"/>
</dbReference>
<evidence type="ECO:0000313" key="4">
    <source>
        <dbReference type="Proteomes" id="UP000765509"/>
    </source>
</evidence>
<organism evidence="3 4">
    <name type="scientific">Austropuccinia psidii MF-1</name>
    <dbReference type="NCBI Taxonomy" id="1389203"/>
    <lineage>
        <taxon>Eukaryota</taxon>
        <taxon>Fungi</taxon>
        <taxon>Dikarya</taxon>
        <taxon>Basidiomycota</taxon>
        <taxon>Pucciniomycotina</taxon>
        <taxon>Pucciniomycetes</taxon>
        <taxon>Pucciniales</taxon>
        <taxon>Sphaerophragmiaceae</taxon>
        <taxon>Austropuccinia</taxon>
    </lineage>
</organism>
<evidence type="ECO:0000259" key="2">
    <source>
        <dbReference type="PROSITE" id="PS50994"/>
    </source>
</evidence>
<dbReference type="SUPFAM" id="SSF53098">
    <property type="entry name" value="Ribonuclease H-like"/>
    <property type="match status" value="1"/>
</dbReference>
<sequence length="124" mass="14329">MDWVTGLVPGGKKIFNSLLVIVDRYSKIVRCLPYHKDNTAMHTALLFCNNIISKCGVPKIIINDRYQELIPESWTNLYDILGTELTFSTPYHPQTDSLAERIIQKMEDIIGRFCAYGMEYKDHE</sequence>
<dbReference type="PANTHER" id="PTHR37984">
    <property type="entry name" value="PROTEIN CBG26694"/>
    <property type="match status" value="1"/>
</dbReference>
<dbReference type="PANTHER" id="PTHR37984:SF5">
    <property type="entry name" value="PROTEIN NYNRIN-LIKE"/>
    <property type="match status" value="1"/>
</dbReference>
<evidence type="ECO:0000256" key="1">
    <source>
        <dbReference type="ARBA" id="ARBA00022884"/>
    </source>
</evidence>